<dbReference type="GO" id="GO:0004866">
    <property type="term" value="F:endopeptidase inhibitor activity"/>
    <property type="evidence" value="ECO:0007669"/>
    <property type="project" value="InterPro"/>
</dbReference>
<evidence type="ECO:0000256" key="3">
    <source>
        <dbReference type="ARBA" id="ARBA00023180"/>
    </source>
</evidence>
<gene>
    <name evidence="8" type="ORF">PoB_003715800</name>
</gene>
<dbReference type="Pfam" id="PF01835">
    <property type="entry name" value="MG2"/>
    <property type="match status" value="1"/>
</dbReference>
<sequence>MIIALLFMVAMATTDTAVANGSGTYVVISPSKLRPNADFTVSVNILEATQDVNVKATITDSSKTNVVATGNGVFQVGQPGTLSIKIPKSLTGTGFSLDVEGSGGLTFKNSTTLGYTQKELSLFIQTDKGIYKAGDTVNFRVFGMYSDLKPYLDPIDIEIFDKDSNKIKQWLQVKPKDGVITQMLKLSSQPPLGDWKISAKASRTTTHKTFAVAEYVLPKFEVSVELPSYVLTTEADFTATIKAKYTYGKPVKGTAEIAVSFIQSWRYPRYLDRAQPVTTFIQVPVDGEAKVTVPLANLKSLDGYLDRDILIVSANVTESLTGNVMSGNSTVTMYDRGVKLEFPESNPKTFRPGLEYTALLKVSQPDGLPVNPGAEQITVSTRVTIELPQDNTKTTLRPWLSNYPQTQSINLADVLISVPDNGLVAIPVTVQPDARDVAITAKLSGATTILNLGKSHSPSSSYIQLALKTTSRIKLSGPLLGQGICGGARTRDRRFPADLRADSLSTVPPTPPSNGRA</sequence>
<protein>
    <submittedName>
        <fullName evidence="8">Cd109 antigen-like</fullName>
    </submittedName>
</protein>
<dbReference type="InterPro" id="IPR002890">
    <property type="entry name" value="MG2"/>
</dbReference>
<evidence type="ECO:0000313" key="8">
    <source>
        <dbReference type="EMBL" id="GFO10653.1"/>
    </source>
</evidence>
<dbReference type="EMBL" id="BLXT01004186">
    <property type="protein sequence ID" value="GFO10653.1"/>
    <property type="molecule type" value="Genomic_DNA"/>
</dbReference>
<organism evidence="8 9">
    <name type="scientific">Plakobranchus ocellatus</name>
    <dbReference type="NCBI Taxonomy" id="259542"/>
    <lineage>
        <taxon>Eukaryota</taxon>
        <taxon>Metazoa</taxon>
        <taxon>Spiralia</taxon>
        <taxon>Lophotrochozoa</taxon>
        <taxon>Mollusca</taxon>
        <taxon>Gastropoda</taxon>
        <taxon>Heterobranchia</taxon>
        <taxon>Euthyneura</taxon>
        <taxon>Panpulmonata</taxon>
        <taxon>Sacoglossa</taxon>
        <taxon>Placobranchoidea</taxon>
        <taxon>Plakobranchidae</taxon>
        <taxon>Plakobranchus</taxon>
    </lineage>
</organism>
<dbReference type="Gene3D" id="2.60.40.10">
    <property type="entry name" value="Immunoglobulins"/>
    <property type="match status" value="1"/>
</dbReference>
<dbReference type="PANTHER" id="PTHR11412:SF136">
    <property type="entry name" value="CD109 ANTIGEN"/>
    <property type="match status" value="1"/>
</dbReference>
<evidence type="ECO:0000313" key="9">
    <source>
        <dbReference type="Proteomes" id="UP000735302"/>
    </source>
</evidence>
<reference evidence="8 9" key="1">
    <citation type="journal article" date="2021" name="Elife">
        <title>Chloroplast acquisition without the gene transfer in kleptoplastic sea slugs, Plakobranchus ocellatus.</title>
        <authorList>
            <person name="Maeda T."/>
            <person name="Takahashi S."/>
            <person name="Yoshida T."/>
            <person name="Shimamura S."/>
            <person name="Takaki Y."/>
            <person name="Nagai Y."/>
            <person name="Toyoda A."/>
            <person name="Suzuki Y."/>
            <person name="Arimoto A."/>
            <person name="Ishii H."/>
            <person name="Satoh N."/>
            <person name="Nishiyama T."/>
            <person name="Hasebe M."/>
            <person name="Maruyama T."/>
            <person name="Minagawa J."/>
            <person name="Obokata J."/>
            <person name="Shigenobu S."/>
        </authorList>
    </citation>
    <scope>NUCLEOTIDE SEQUENCE [LARGE SCALE GENOMIC DNA]</scope>
</reference>
<dbReference type="Gene3D" id="2.60.40.1930">
    <property type="match status" value="1"/>
</dbReference>
<dbReference type="Proteomes" id="UP000735302">
    <property type="component" value="Unassembled WGS sequence"/>
</dbReference>
<keyword evidence="9" id="KW-1185">Reference proteome</keyword>
<dbReference type="Pfam" id="PF17791">
    <property type="entry name" value="MG3"/>
    <property type="match status" value="1"/>
</dbReference>
<dbReference type="Gene3D" id="2.60.40.1940">
    <property type="match status" value="1"/>
</dbReference>
<proteinExistence type="predicted"/>
<feature type="signal peptide" evidence="5">
    <location>
        <begin position="1"/>
        <end position="19"/>
    </location>
</feature>
<evidence type="ECO:0000256" key="5">
    <source>
        <dbReference type="SAM" id="SignalP"/>
    </source>
</evidence>
<comment type="caution">
    <text evidence="8">The sequence shown here is derived from an EMBL/GenBank/DDBJ whole genome shotgun (WGS) entry which is preliminary data.</text>
</comment>
<keyword evidence="3" id="KW-0325">Glycoprotein</keyword>
<accession>A0AAV4AUZ7</accession>
<keyword evidence="1 5" id="KW-0732">Signal</keyword>
<feature type="domain" description="Macroglobulin" evidence="7">
    <location>
        <begin position="214"/>
        <end position="298"/>
    </location>
</feature>
<dbReference type="InterPro" id="IPR041555">
    <property type="entry name" value="MG3"/>
</dbReference>
<feature type="compositionally biased region" description="Pro residues" evidence="4">
    <location>
        <begin position="508"/>
        <end position="517"/>
    </location>
</feature>
<dbReference type="FunFam" id="2.60.40.1930:FF:000001">
    <property type="entry name" value="CD109 isoform 3"/>
    <property type="match status" value="1"/>
</dbReference>
<evidence type="ECO:0000256" key="1">
    <source>
        <dbReference type="ARBA" id="ARBA00022729"/>
    </source>
</evidence>
<feature type="chain" id="PRO_5043472654" evidence="5">
    <location>
        <begin position="20"/>
        <end position="517"/>
    </location>
</feature>
<evidence type="ECO:0000256" key="4">
    <source>
        <dbReference type="SAM" id="MobiDB-lite"/>
    </source>
</evidence>
<evidence type="ECO:0000256" key="2">
    <source>
        <dbReference type="ARBA" id="ARBA00022966"/>
    </source>
</evidence>
<dbReference type="InterPro" id="IPR013783">
    <property type="entry name" value="Ig-like_fold"/>
</dbReference>
<name>A0AAV4AUZ7_9GAST</name>
<feature type="region of interest" description="Disordered" evidence="4">
    <location>
        <begin position="498"/>
        <end position="517"/>
    </location>
</feature>
<dbReference type="AlphaFoldDB" id="A0AAV4AUZ7"/>
<keyword evidence="2" id="KW-0882">Thioester bond</keyword>
<dbReference type="Gene3D" id="2.60.40.2950">
    <property type="match status" value="1"/>
</dbReference>
<dbReference type="PANTHER" id="PTHR11412">
    <property type="entry name" value="MACROGLOBULIN / COMPLEMENT"/>
    <property type="match status" value="1"/>
</dbReference>
<feature type="domain" description="Macroglobulin" evidence="6">
    <location>
        <begin position="122"/>
        <end position="212"/>
    </location>
</feature>
<dbReference type="InterPro" id="IPR050473">
    <property type="entry name" value="A2M/Complement_sys"/>
</dbReference>
<evidence type="ECO:0000259" key="7">
    <source>
        <dbReference type="Pfam" id="PF17791"/>
    </source>
</evidence>
<evidence type="ECO:0000259" key="6">
    <source>
        <dbReference type="Pfam" id="PF01835"/>
    </source>
</evidence>